<dbReference type="EMBL" id="JBGBPQ010000001">
    <property type="protein sequence ID" value="KAL1529226.1"/>
    <property type="molecule type" value="Genomic_DNA"/>
</dbReference>
<organism evidence="2 3">
    <name type="scientific">Prymnesium parvum</name>
    <name type="common">Toxic golden alga</name>
    <dbReference type="NCBI Taxonomy" id="97485"/>
    <lineage>
        <taxon>Eukaryota</taxon>
        <taxon>Haptista</taxon>
        <taxon>Haptophyta</taxon>
        <taxon>Prymnesiophyceae</taxon>
        <taxon>Prymnesiales</taxon>
        <taxon>Prymnesiaceae</taxon>
        <taxon>Prymnesium</taxon>
    </lineage>
</organism>
<sequence>MPTQLAASPLRRICRAAAPPLTREEARGAGTRACTWSPCTKVITVIARERSSHSPTSKPWNSEEMACGRERRVGAVSDGGREGLLRVTCTLRSASAASAERSIAPPPAGEAEGAVDIT</sequence>
<dbReference type="Proteomes" id="UP001515480">
    <property type="component" value="Unassembled WGS sequence"/>
</dbReference>
<protein>
    <submittedName>
        <fullName evidence="2">Uncharacterized protein</fullName>
    </submittedName>
</protein>
<proteinExistence type="predicted"/>
<reference evidence="2 3" key="1">
    <citation type="journal article" date="2024" name="Science">
        <title>Giant polyketide synthase enzymes in the biosynthesis of giant marine polyether toxins.</title>
        <authorList>
            <person name="Fallon T.R."/>
            <person name="Shende V.V."/>
            <person name="Wierzbicki I.H."/>
            <person name="Pendleton A.L."/>
            <person name="Watervoot N.F."/>
            <person name="Auber R.P."/>
            <person name="Gonzalez D.J."/>
            <person name="Wisecaver J.H."/>
            <person name="Moore B.S."/>
        </authorList>
    </citation>
    <scope>NUCLEOTIDE SEQUENCE [LARGE SCALE GENOMIC DNA]</scope>
    <source>
        <strain evidence="2 3">12B1</strain>
    </source>
</reference>
<evidence type="ECO:0000313" key="2">
    <source>
        <dbReference type="EMBL" id="KAL1529226.1"/>
    </source>
</evidence>
<accession>A0AB34K891</accession>
<comment type="caution">
    <text evidence="2">The sequence shown here is derived from an EMBL/GenBank/DDBJ whole genome shotgun (WGS) entry which is preliminary data.</text>
</comment>
<evidence type="ECO:0000313" key="3">
    <source>
        <dbReference type="Proteomes" id="UP001515480"/>
    </source>
</evidence>
<gene>
    <name evidence="2" type="ORF">AB1Y20_000181</name>
</gene>
<name>A0AB34K891_PRYPA</name>
<feature type="region of interest" description="Disordered" evidence="1">
    <location>
        <begin position="96"/>
        <end position="118"/>
    </location>
</feature>
<keyword evidence="3" id="KW-1185">Reference proteome</keyword>
<evidence type="ECO:0000256" key="1">
    <source>
        <dbReference type="SAM" id="MobiDB-lite"/>
    </source>
</evidence>
<dbReference type="AlphaFoldDB" id="A0AB34K891"/>